<dbReference type="Ensembl" id="ENSPCLT00000005385.1">
    <property type="protein sequence ID" value="ENSPCLP00000003841.1"/>
    <property type="gene ID" value="ENSPCLG00000003361.1"/>
</dbReference>
<sequence>IPPVPLGNCFRKPHIINFVLNMMENWAQTQLPFLMPHWLVKNYMTKCRRLPRRRNKNRYRGRYCRNMEIYAPDI</sequence>
<keyword evidence="2" id="KW-1185">Reference proteome</keyword>
<accession>A0A669PQ75</accession>
<organism evidence="1 2">
    <name type="scientific">Phasianus colchicus</name>
    <name type="common">Common pheasant</name>
    <dbReference type="NCBI Taxonomy" id="9054"/>
    <lineage>
        <taxon>Eukaryota</taxon>
        <taxon>Metazoa</taxon>
        <taxon>Chordata</taxon>
        <taxon>Craniata</taxon>
        <taxon>Vertebrata</taxon>
        <taxon>Euteleostomi</taxon>
        <taxon>Archelosauria</taxon>
        <taxon>Archosauria</taxon>
        <taxon>Dinosauria</taxon>
        <taxon>Saurischia</taxon>
        <taxon>Theropoda</taxon>
        <taxon>Coelurosauria</taxon>
        <taxon>Aves</taxon>
        <taxon>Neognathae</taxon>
        <taxon>Galloanserae</taxon>
        <taxon>Galliformes</taxon>
        <taxon>Phasianidae</taxon>
        <taxon>Phasianinae</taxon>
        <taxon>Phasianus</taxon>
    </lineage>
</organism>
<dbReference type="Proteomes" id="UP000472261">
    <property type="component" value="Unplaced"/>
</dbReference>
<reference evidence="1" key="2">
    <citation type="submission" date="2025-09" db="UniProtKB">
        <authorList>
            <consortium name="Ensembl"/>
        </authorList>
    </citation>
    <scope>IDENTIFICATION</scope>
</reference>
<protein>
    <submittedName>
        <fullName evidence="1">Uncharacterized protein</fullName>
    </submittedName>
</protein>
<evidence type="ECO:0000313" key="1">
    <source>
        <dbReference type="Ensembl" id="ENSPCLP00000003841.1"/>
    </source>
</evidence>
<reference evidence="1" key="1">
    <citation type="submission" date="2025-08" db="UniProtKB">
        <authorList>
            <consortium name="Ensembl"/>
        </authorList>
    </citation>
    <scope>IDENTIFICATION</scope>
</reference>
<proteinExistence type="predicted"/>
<name>A0A669PQ75_PHACC</name>
<evidence type="ECO:0000313" key="2">
    <source>
        <dbReference type="Proteomes" id="UP000472261"/>
    </source>
</evidence>
<dbReference type="AlphaFoldDB" id="A0A669PQ75"/>